<comment type="caution">
    <text evidence="2">The sequence shown here is derived from an EMBL/GenBank/DDBJ whole genome shotgun (WGS) entry which is preliminary data.</text>
</comment>
<feature type="region of interest" description="Disordered" evidence="1">
    <location>
        <begin position="51"/>
        <end position="80"/>
    </location>
</feature>
<evidence type="ECO:0000256" key="1">
    <source>
        <dbReference type="SAM" id="MobiDB-lite"/>
    </source>
</evidence>
<feature type="region of interest" description="Disordered" evidence="1">
    <location>
        <begin position="1"/>
        <end position="29"/>
    </location>
</feature>
<dbReference type="AlphaFoldDB" id="A0A8X6NAR3"/>
<protein>
    <submittedName>
        <fullName evidence="2">Uncharacterized protein</fullName>
    </submittedName>
</protein>
<feature type="compositionally biased region" description="Polar residues" evidence="1">
    <location>
        <begin position="68"/>
        <end position="80"/>
    </location>
</feature>
<dbReference type="EMBL" id="BMAW01007417">
    <property type="protein sequence ID" value="GFT03703.1"/>
    <property type="molecule type" value="Genomic_DNA"/>
</dbReference>
<feature type="compositionally biased region" description="Basic and acidic residues" evidence="1">
    <location>
        <begin position="56"/>
        <end position="67"/>
    </location>
</feature>
<name>A0A8X6NAR3_NEPPI</name>
<keyword evidence="3" id="KW-1185">Reference proteome</keyword>
<dbReference type="Proteomes" id="UP000887013">
    <property type="component" value="Unassembled WGS sequence"/>
</dbReference>
<feature type="compositionally biased region" description="Low complexity" evidence="1">
    <location>
        <begin position="15"/>
        <end position="26"/>
    </location>
</feature>
<feature type="compositionally biased region" description="Polar residues" evidence="1">
    <location>
        <begin position="1"/>
        <end position="14"/>
    </location>
</feature>
<evidence type="ECO:0000313" key="2">
    <source>
        <dbReference type="EMBL" id="GFT03703.1"/>
    </source>
</evidence>
<accession>A0A8X6NAR3</accession>
<sequence>MDINGNPSPTDNLNSSTSGSSDYPSSHLPQHALCTTHRSVTLTCTPTQALSQPISELRRSQDTRFEQRGTSSPSQINDSKLWSYEPLGSNTLSLDAEKSAIARVFIKVFYVNALPFMLRERGPLHWKKQSDTCCRSSPRVSAPKFPLRESECKTMDRLNLDEIFNCGAPDLGHGIFSGFE</sequence>
<gene>
    <name evidence="2" type="ORF">NPIL_442381</name>
</gene>
<proteinExistence type="predicted"/>
<evidence type="ECO:0000313" key="3">
    <source>
        <dbReference type="Proteomes" id="UP000887013"/>
    </source>
</evidence>
<reference evidence="2" key="1">
    <citation type="submission" date="2020-08" db="EMBL/GenBank/DDBJ databases">
        <title>Multicomponent nature underlies the extraordinary mechanical properties of spider dragline silk.</title>
        <authorList>
            <person name="Kono N."/>
            <person name="Nakamura H."/>
            <person name="Mori M."/>
            <person name="Yoshida Y."/>
            <person name="Ohtoshi R."/>
            <person name="Malay A.D."/>
            <person name="Moran D.A.P."/>
            <person name="Tomita M."/>
            <person name="Numata K."/>
            <person name="Arakawa K."/>
        </authorList>
    </citation>
    <scope>NUCLEOTIDE SEQUENCE</scope>
</reference>
<organism evidence="2 3">
    <name type="scientific">Nephila pilipes</name>
    <name type="common">Giant wood spider</name>
    <name type="synonym">Nephila maculata</name>
    <dbReference type="NCBI Taxonomy" id="299642"/>
    <lineage>
        <taxon>Eukaryota</taxon>
        <taxon>Metazoa</taxon>
        <taxon>Ecdysozoa</taxon>
        <taxon>Arthropoda</taxon>
        <taxon>Chelicerata</taxon>
        <taxon>Arachnida</taxon>
        <taxon>Araneae</taxon>
        <taxon>Araneomorphae</taxon>
        <taxon>Entelegynae</taxon>
        <taxon>Araneoidea</taxon>
        <taxon>Nephilidae</taxon>
        <taxon>Nephila</taxon>
    </lineage>
</organism>